<proteinExistence type="predicted"/>
<accession>M5G395</accession>
<evidence type="ECO:0000256" key="5">
    <source>
        <dbReference type="SAM" id="Phobius"/>
    </source>
</evidence>
<evidence type="ECO:0008006" key="8">
    <source>
        <dbReference type="Google" id="ProtNLM"/>
    </source>
</evidence>
<evidence type="ECO:0000256" key="4">
    <source>
        <dbReference type="ARBA" id="ARBA00023136"/>
    </source>
</evidence>
<keyword evidence="7" id="KW-1185">Reference proteome</keyword>
<dbReference type="PANTHER" id="PTHR23508">
    <property type="entry name" value="CARBOXYLIC ACID TRANSPORTER PROTEIN HOMOLOG"/>
    <property type="match status" value="1"/>
</dbReference>
<dbReference type="GeneID" id="63685430"/>
<dbReference type="HOGENOM" id="CLU_1266854_0_0_1"/>
<dbReference type="SUPFAM" id="SSF103473">
    <property type="entry name" value="MFS general substrate transporter"/>
    <property type="match status" value="1"/>
</dbReference>
<dbReference type="GO" id="GO:0046943">
    <property type="term" value="F:carboxylic acid transmembrane transporter activity"/>
    <property type="evidence" value="ECO:0007669"/>
    <property type="project" value="TreeGrafter"/>
</dbReference>
<evidence type="ECO:0000313" key="6">
    <source>
        <dbReference type="EMBL" id="EJU00352.1"/>
    </source>
</evidence>
<protein>
    <recommendedName>
        <fullName evidence="8">Major facilitator superfamily (MFS) profile domain-containing protein</fullName>
    </recommendedName>
</protein>
<dbReference type="Proteomes" id="UP000030653">
    <property type="component" value="Unassembled WGS sequence"/>
</dbReference>
<evidence type="ECO:0000256" key="3">
    <source>
        <dbReference type="ARBA" id="ARBA00022989"/>
    </source>
</evidence>
<evidence type="ECO:0000256" key="1">
    <source>
        <dbReference type="ARBA" id="ARBA00004141"/>
    </source>
</evidence>
<keyword evidence="2 5" id="KW-0812">Transmembrane</keyword>
<dbReference type="PANTHER" id="PTHR23508:SF10">
    <property type="entry name" value="CARBOXYLIC ACID TRANSPORTER PROTEIN HOMOLOG"/>
    <property type="match status" value="1"/>
</dbReference>
<evidence type="ECO:0000256" key="2">
    <source>
        <dbReference type="ARBA" id="ARBA00022692"/>
    </source>
</evidence>
<name>M5G395_DACPD</name>
<dbReference type="EMBL" id="JH795867">
    <property type="protein sequence ID" value="EJU00352.1"/>
    <property type="molecule type" value="Genomic_DNA"/>
</dbReference>
<keyword evidence="3 5" id="KW-1133">Transmembrane helix</keyword>
<dbReference type="GO" id="GO:0005886">
    <property type="term" value="C:plasma membrane"/>
    <property type="evidence" value="ECO:0007669"/>
    <property type="project" value="TreeGrafter"/>
</dbReference>
<dbReference type="InterPro" id="IPR036259">
    <property type="entry name" value="MFS_trans_sf"/>
</dbReference>
<dbReference type="OrthoDB" id="2261376at2759"/>
<dbReference type="RefSeq" id="XP_040627249.1">
    <property type="nucleotide sequence ID" value="XM_040770368.1"/>
</dbReference>
<reference evidence="6 7" key="1">
    <citation type="journal article" date="2012" name="Science">
        <title>The Paleozoic origin of enzymatic lignin decomposition reconstructed from 31 fungal genomes.</title>
        <authorList>
            <person name="Floudas D."/>
            <person name="Binder M."/>
            <person name="Riley R."/>
            <person name="Barry K."/>
            <person name="Blanchette R.A."/>
            <person name="Henrissat B."/>
            <person name="Martinez A.T."/>
            <person name="Otillar R."/>
            <person name="Spatafora J.W."/>
            <person name="Yadav J.S."/>
            <person name="Aerts A."/>
            <person name="Benoit I."/>
            <person name="Boyd A."/>
            <person name="Carlson A."/>
            <person name="Copeland A."/>
            <person name="Coutinho P.M."/>
            <person name="de Vries R.P."/>
            <person name="Ferreira P."/>
            <person name="Findley K."/>
            <person name="Foster B."/>
            <person name="Gaskell J."/>
            <person name="Glotzer D."/>
            <person name="Gorecki P."/>
            <person name="Heitman J."/>
            <person name="Hesse C."/>
            <person name="Hori C."/>
            <person name="Igarashi K."/>
            <person name="Jurgens J.A."/>
            <person name="Kallen N."/>
            <person name="Kersten P."/>
            <person name="Kohler A."/>
            <person name="Kuees U."/>
            <person name="Kumar T.K.A."/>
            <person name="Kuo A."/>
            <person name="LaButti K."/>
            <person name="Larrondo L.F."/>
            <person name="Lindquist E."/>
            <person name="Ling A."/>
            <person name="Lombard V."/>
            <person name="Lucas S."/>
            <person name="Lundell T."/>
            <person name="Martin R."/>
            <person name="McLaughlin D.J."/>
            <person name="Morgenstern I."/>
            <person name="Morin E."/>
            <person name="Murat C."/>
            <person name="Nagy L.G."/>
            <person name="Nolan M."/>
            <person name="Ohm R.A."/>
            <person name="Patyshakuliyeva A."/>
            <person name="Rokas A."/>
            <person name="Ruiz-Duenas F.J."/>
            <person name="Sabat G."/>
            <person name="Salamov A."/>
            <person name="Samejima M."/>
            <person name="Schmutz J."/>
            <person name="Slot J.C."/>
            <person name="St John F."/>
            <person name="Stenlid J."/>
            <person name="Sun H."/>
            <person name="Sun S."/>
            <person name="Syed K."/>
            <person name="Tsang A."/>
            <person name="Wiebenga A."/>
            <person name="Young D."/>
            <person name="Pisabarro A."/>
            <person name="Eastwood D.C."/>
            <person name="Martin F."/>
            <person name="Cullen D."/>
            <person name="Grigoriev I.V."/>
            <person name="Hibbett D.S."/>
        </authorList>
    </citation>
    <scope>NUCLEOTIDE SEQUENCE [LARGE SCALE GENOMIC DNA]</scope>
    <source>
        <strain evidence="6 7">DJM-731 SS1</strain>
    </source>
</reference>
<sequence>MRSTSPWFATRNSIALARAFTETLCDCQQRPHDINLATSKTWAVKAEVVKGMCQVSLIFACGTALFSDGYANGLVGALNLLLMTVLNSLIFAGTVFGMLTFGMISDKIGRKAGMMSATAIVAVFSAPSAGAYGGGTAGGMAAVLSAYRFFLGIGIGAEYPCGSVAASEQTEGSGVNKNAQHRWFALATIDGLGLCRCRLCPPRPAPDVRLFHSSLMRD</sequence>
<dbReference type="AlphaFoldDB" id="M5G395"/>
<keyword evidence="4 5" id="KW-0472">Membrane</keyword>
<gene>
    <name evidence="6" type="ORF">DACRYDRAFT_117357</name>
</gene>
<dbReference type="InterPro" id="IPR005828">
    <property type="entry name" value="MFS_sugar_transport-like"/>
</dbReference>
<comment type="subcellular location">
    <subcellularLocation>
        <location evidence="1">Membrane</location>
        <topology evidence="1">Multi-pass membrane protein</topology>
    </subcellularLocation>
</comment>
<evidence type="ECO:0000313" key="7">
    <source>
        <dbReference type="Proteomes" id="UP000030653"/>
    </source>
</evidence>
<dbReference type="Gene3D" id="1.20.1250.20">
    <property type="entry name" value="MFS general substrate transporter like domains"/>
    <property type="match status" value="1"/>
</dbReference>
<dbReference type="STRING" id="1858805.M5G395"/>
<organism evidence="6 7">
    <name type="scientific">Dacryopinax primogenitus (strain DJM 731)</name>
    <name type="common">Brown rot fungus</name>
    <dbReference type="NCBI Taxonomy" id="1858805"/>
    <lineage>
        <taxon>Eukaryota</taxon>
        <taxon>Fungi</taxon>
        <taxon>Dikarya</taxon>
        <taxon>Basidiomycota</taxon>
        <taxon>Agaricomycotina</taxon>
        <taxon>Dacrymycetes</taxon>
        <taxon>Dacrymycetales</taxon>
        <taxon>Dacrymycetaceae</taxon>
        <taxon>Dacryopinax</taxon>
    </lineage>
</organism>
<dbReference type="Pfam" id="PF00083">
    <property type="entry name" value="Sugar_tr"/>
    <property type="match status" value="1"/>
</dbReference>
<feature type="transmembrane region" description="Helical" evidence="5">
    <location>
        <begin position="80"/>
        <end position="104"/>
    </location>
</feature>